<protein>
    <submittedName>
        <fullName evidence="1">Class II SORL domain-containing protein</fullName>
    </submittedName>
</protein>
<keyword evidence="2" id="KW-1185">Reference proteome</keyword>
<dbReference type="EMBL" id="CP066744">
    <property type="protein sequence ID" value="QQK08187.1"/>
    <property type="molecule type" value="Genomic_DNA"/>
</dbReference>
<evidence type="ECO:0000313" key="2">
    <source>
        <dbReference type="Proteomes" id="UP000595814"/>
    </source>
</evidence>
<sequence>MNIGELYQSADWKGEKHVPAIDAPASVKAGEEFEVLVQVGKEIEHPNTFEHHIVWIKLYYLPEGAKLPIEIGDYNFSAHGEGEALTSPKVSTKLKLAKGGKLISTSYCNIHGLWTSEVDIKVEA</sequence>
<dbReference type="Proteomes" id="UP000595814">
    <property type="component" value="Chromosome"/>
</dbReference>
<proteinExistence type="predicted"/>
<accession>A0AC61MRJ8</accession>
<name>A0AC61MRJ8_9FIRM</name>
<reference evidence="1 2" key="1">
    <citation type="journal article" date="2022" name="Int. J. Syst. Evol. Microbiol.">
        <title>Miniphocaeibacter halophilus sp. nov., an ammonium-tolerant acetate-producing bacterium isolated from a biogas system.</title>
        <authorList>
            <person name="Schnurer A."/>
            <person name="Singh A."/>
            <person name="Bi S."/>
            <person name="Qiao W."/>
            <person name="Westerholm M."/>
        </authorList>
    </citation>
    <scope>NUCLEOTIDE SEQUENCE [LARGE SCALE GENOMIC DNA]</scope>
    <source>
        <strain evidence="1 2">AMB_01</strain>
    </source>
</reference>
<organism evidence="1 2">
    <name type="scientific">Miniphocaeibacter halophilus</name>
    <dbReference type="NCBI Taxonomy" id="2931922"/>
    <lineage>
        <taxon>Bacteria</taxon>
        <taxon>Bacillati</taxon>
        <taxon>Bacillota</taxon>
        <taxon>Tissierellia</taxon>
        <taxon>Tissierellales</taxon>
        <taxon>Peptoniphilaceae</taxon>
        <taxon>Miniphocaeibacter</taxon>
    </lineage>
</organism>
<evidence type="ECO:0000313" key="1">
    <source>
        <dbReference type="EMBL" id="QQK08187.1"/>
    </source>
</evidence>
<gene>
    <name evidence="1" type="ORF">JFY71_01230</name>
</gene>